<feature type="compositionally biased region" description="Basic and acidic residues" evidence="1">
    <location>
        <begin position="766"/>
        <end position="777"/>
    </location>
</feature>
<feature type="compositionally biased region" description="Low complexity" evidence="1">
    <location>
        <begin position="1124"/>
        <end position="1133"/>
    </location>
</feature>
<evidence type="ECO:0000313" key="2">
    <source>
        <dbReference type="Ensembl" id="ENSCVAP00000024650.1"/>
    </source>
</evidence>
<dbReference type="Proteomes" id="UP000265020">
    <property type="component" value="Unassembled WGS sequence"/>
</dbReference>
<keyword evidence="3" id="KW-1185">Reference proteome</keyword>
<feature type="region of interest" description="Disordered" evidence="1">
    <location>
        <begin position="588"/>
        <end position="713"/>
    </location>
</feature>
<proteinExistence type="predicted"/>
<name>A0A3Q2GFG1_CYPVA</name>
<dbReference type="GeneTree" id="ENSGT00940000168290"/>
<feature type="compositionally biased region" description="Basic and acidic residues" evidence="1">
    <location>
        <begin position="610"/>
        <end position="625"/>
    </location>
</feature>
<feature type="compositionally biased region" description="Basic and acidic residues" evidence="1">
    <location>
        <begin position="987"/>
        <end position="1012"/>
    </location>
</feature>
<feature type="compositionally biased region" description="Basic and acidic residues" evidence="1">
    <location>
        <begin position="850"/>
        <end position="873"/>
    </location>
</feature>
<dbReference type="PANTHER" id="PTHR12913:SF3">
    <property type="entry name" value="SI:DKEYP-121D4.3"/>
    <property type="match status" value="1"/>
</dbReference>
<dbReference type="PANTHER" id="PTHR12913">
    <property type="entry name" value="UNR PROTEIN N-RAS UPSTREAM GENE PROTEIN"/>
    <property type="match status" value="1"/>
</dbReference>
<dbReference type="CDD" id="cd00229">
    <property type="entry name" value="SGNH_hydrolase"/>
    <property type="match status" value="1"/>
</dbReference>
<dbReference type="Ensembl" id="ENSCVAT00000003635.1">
    <property type="protein sequence ID" value="ENSCVAP00000024650.1"/>
    <property type="gene ID" value="ENSCVAG00000008895.1"/>
</dbReference>
<evidence type="ECO:0000256" key="1">
    <source>
        <dbReference type="SAM" id="MobiDB-lite"/>
    </source>
</evidence>
<dbReference type="OMA" id="EFSIVPH"/>
<feature type="compositionally biased region" description="Basic residues" evidence="1">
    <location>
        <begin position="644"/>
        <end position="667"/>
    </location>
</feature>
<feature type="compositionally biased region" description="Basic and acidic residues" evidence="1">
    <location>
        <begin position="668"/>
        <end position="694"/>
    </location>
</feature>
<feature type="compositionally biased region" description="Pro residues" evidence="1">
    <location>
        <begin position="30"/>
        <end position="63"/>
    </location>
</feature>
<feature type="compositionally biased region" description="Pro residues" evidence="1">
    <location>
        <begin position="72"/>
        <end position="98"/>
    </location>
</feature>
<dbReference type="SUPFAM" id="SSF52266">
    <property type="entry name" value="SGNH hydrolase"/>
    <property type="match status" value="1"/>
</dbReference>
<organism evidence="2 3">
    <name type="scientific">Cyprinodon variegatus</name>
    <name type="common">Sheepshead minnow</name>
    <dbReference type="NCBI Taxonomy" id="28743"/>
    <lineage>
        <taxon>Eukaryota</taxon>
        <taxon>Metazoa</taxon>
        <taxon>Chordata</taxon>
        <taxon>Craniata</taxon>
        <taxon>Vertebrata</taxon>
        <taxon>Euteleostomi</taxon>
        <taxon>Actinopterygii</taxon>
        <taxon>Neopterygii</taxon>
        <taxon>Teleostei</taxon>
        <taxon>Neoteleostei</taxon>
        <taxon>Acanthomorphata</taxon>
        <taxon>Ovalentaria</taxon>
        <taxon>Atherinomorphae</taxon>
        <taxon>Cyprinodontiformes</taxon>
        <taxon>Cyprinodontidae</taxon>
        <taxon>Cyprinodon</taxon>
    </lineage>
</organism>
<feature type="compositionally biased region" description="Low complexity" evidence="1">
    <location>
        <begin position="780"/>
        <end position="793"/>
    </location>
</feature>
<dbReference type="Gene3D" id="3.40.50.1110">
    <property type="entry name" value="SGNH hydrolase"/>
    <property type="match status" value="1"/>
</dbReference>
<evidence type="ECO:0000313" key="3">
    <source>
        <dbReference type="Proteomes" id="UP000265020"/>
    </source>
</evidence>
<feature type="compositionally biased region" description="Basic and acidic residues" evidence="1">
    <location>
        <begin position="1038"/>
        <end position="1052"/>
    </location>
</feature>
<feature type="region of interest" description="Disordered" evidence="1">
    <location>
        <begin position="765"/>
        <end position="835"/>
    </location>
</feature>
<feature type="compositionally biased region" description="Basic and acidic residues" evidence="1">
    <location>
        <begin position="945"/>
        <end position="965"/>
    </location>
</feature>
<protein>
    <submittedName>
        <fullName evidence="2">Uncharacterized protein</fullName>
    </submittedName>
</protein>
<dbReference type="InterPro" id="IPR012340">
    <property type="entry name" value="NA-bd_OB-fold"/>
</dbReference>
<sequence>MGRGQGPMKGRPHVGPPGEDRPPFNMGPPEWGPPPPRGWGPPPPGGWGPPPPGGWGPAPPEEWGPPHTAGWGPPPPGGWGLRGPPPPGWDPQAPPYPDWGPRGHLPPDWDPRGPPPPGWGRYPDDWVPPPDWERPPNWRGWGPEGPPEPWAPPGPLPPVPPPGVPLPGPVGMPPPDPAAVPPVPPPGCVPPFAFPPFPAALTREDLEKFQFNFNVFFGNPKKGHAVATDVKVAPGGTEDVDPEIYEAVVSQYPGQVYVTLGMVQTNLSFERKDSTVTLLKGDQVLINVLNDIITERRRATNIKPKIPTTFSSTREIREKGVIMSLKENEGVIKSEEHGELLFELRENLSDIDFTEEDVNEEVEFTVIMVRMKRKVFDVQTENQSAEQVEVKKEEVLKAERVEVKKEEDSGRETGRLVMTINGQQKQLPFGPNDLLTMATMLVGDKVRFSLATHQETKEEHATFVEILPDSFEESIEQRHHGIVIEFSEESGLIKCSENPQLFFRMSEVIERKKLELNEKVEFSIVPHEGGRQAIRIKRFTEKVFLPVRKIGGIGASKAKVSSSWLFSFVGRHVNVLFLETLVKSLRNDHSATRTRYRRSRSRSRSRSPSRTKDRSKSRSPSRDQFGRVVKKRSSSSRERDRSSSRHRRSRDRSYRSTRSRSRSHSRSPRRDRAKSKDGASKKRSRSSREREEGHRKRRELSPSPRRGGVVDSELARKKRELEELNEMIAYKKSLVEFDPRTQEPGGRTCIDYDHGRITLPRPILKKRPEESEYHRPPYSDPYYDRPYGPYPGRHYGGPYSGPYAHPYSDGAYGDRPYDGRLYGEPPYGGAPSVSHRYTDRYDVYNEHYDEHFYDPAYRERPPDKPSRSADSRDPSPFSSTSQNPNRSASPATQTAPTPSTFRPPSPIDSPPRSPSPKQRLGSPQQPPPAEKPPLDRFLAMLNKKVVAEKRSEPADDLLPHERALQDGEGFSRILGLPREPPSTALLHEVEDKQPSPKPPSAERADEGAEPYDKIQSLLRSIGLKLTSGEVSKLASQAKENRSKSSSAERESRPGSVETAPPPPPMRSSSLEPSSLEPPSLEPSIRPKPRSVAPPFTVTSAPTLLPFIGQAAASSSLQPPPTPTGAPATTSASGSGQAAMSVTVARCLNLIETVKSLSAQPPAKAAKSVQFSLPSVTLETDDDIKTKQREKVRSAEMISEPKNVWICGHSLVYWAESRAKSPEVGMQLGMDPSKVTIWWKGVQGMTWSQLLPQLHQLKITWPNPDLLIVHLGGNDLSTESPTDLLASVKKDMTSIRSVFPHCLLVWSYILPRRVWRHSPDSHEVDLVRTTVNRRIHNMVSELGGNSVTHENIRCGANTGLYRADGIHLSPKGIDVFNLNLQDFLEKWEQETNSQRS</sequence>
<reference evidence="2" key="1">
    <citation type="submission" date="2025-08" db="UniProtKB">
        <authorList>
            <consortium name="Ensembl"/>
        </authorList>
    </citation>
    <scope>IDENTIFICATION</scope>
</reference>
<feature type="compositionally biased region" description="Low complexity" evidence="1">
    <location>
        <begin position="887"/>
        <end position="900"/>
    </location>
</feature>
<dbReference type="SUPFAM" id="SSF50249">
    <property type="entry name" value="Nucleic acid-binding proteins"/>
    <property type="match status" value="1"/>
</dbReference>
<dbReference type="InterPro" id="IPR036514">
    <property type="entry name" value="SGNH_hydro_sf"/>
</dbReference>
<dbReference type="STRING" id="28743.ENSCVAP00000024650"/>
<feature type="region of interest" description="Disordered" evidence="1">
    <location>
        <begin position="1"/>
        <end position="157"/>
    </location>
</feature>
<dbReference type="Gene3D" id="2.40.50.140">
    <property type="entry name" value="Nucleic acid-binding proteins"/>
    <property type="match status" value="2"/>
</dbReference>
<feature type="region of interest" description="Disordered" evidence="1">
    <location>
        <begin position="1112"/>
        <end position="1133"/>
    </location>
</feature>
<accession>A0A3Q2GFG1</accession>
<feature type="region of interest" description="Disordered" evidence="1">
    <location>
        <begin position="850"/>
        <end position="1096"/>
    </location>
</feature>
<feature type="compositionally biased region" description="Pro residues" evidence="1">
    <location>
        <begin position="144"/>
        <end position="157"/>
    </location>
</feature>
<feature type="compositionally biased region" description="Basic residues" evidence="1">
    <location>
        <begin position="592"/>
        <end position="609"/>
    </location>
</feature>
<reference evidence="2" key="2">
    <citation type="submission" date="2025-09" db="UniProtKB">
        <authorList>
            <consortium name="Ensembl"/>
        </authorList>
    </citation>
    <scope>IDENTIFICATION</scope>
</reference>
<feature type="compositionally biased region" description="Pro residues" evidence="1">
    <location>
        <begin position="901"/>
        <end position="914"/>
    </location>
</feature>
<feature type="compositionally biased region" description="Low complexity" evidence="1">
    <location>
        <begin position="1066"/>
        <end position="1083"/>
    </location>
</feature>